<dbReference type="AlphaFoldDB" id="A0A0S4IXC0"/>
<organism evidence="3 4">
    <name type="scientific">Bodo saltans</name>
    <name type="common">Flagellated protozoan</name>
    <dbReference type="NCBI Taxonomy" id="75058"/>
    <lineage>
        <taxon>Eukaryota</taxon>
        <taxon>Discoba</taxon>
        <taxon>Euglenozoa</taxon>
        <taxon>Kinetoplastea</taxon>
        <taxon>Metakinetoplastina</taxon>
        <taxon>Eubodonida</taxon>
        <taxon>Bodonidae</taxon>
        <taxon>Bodo</taxon>
    </lineage>
</organism>
<feature type="region of interest" description="Disordered" evidence="2">
    <location>
        <begin position="214"/>
        <end position="241"/>
    </location>
</feature>
<evidence type="ECO:0000313" key="4">
    <source>
        <dbReference type="Proteomes" id="UP000051952"/>
    </source>
</evidence>
<feature type="region of interest" description="Disordered" evidence="2">
    <location>
        <begin position="26"/>
        <end position="52"/>
    </location>
</feature>
<feature type="coiled-coil region" evidence="1">
    <location>
        <begin position="341"/>
        <end position="375"/>
    </location>
</feature>
<dbReference type="EMBL" id="CYKH01000783">
    <property type="protein sequence ID" value="CUG38549.1"/>
    <property type="molecule type" value="Genomic_DNA"/>
</dbReference>
<dbReference type="GO" id="GO:0005737">
    <property type="term" value="C:cytoplasm"/>
    <property type="evidence" value="ECO:0007669"/>
    <property type="project" value="TreeGrafter"/>
</dbReference>
<accession>A0A0S4IXC0</accession>
<feature type="coiled-coil region" evidence="1">
    <location>
        <begin position="406"/>
        <end position="571"/>
    </location>
</feature>
<evidence type="ECO:0000256" key="2">
    <source>
        <dbReference type="SAM" id="MobiDB-lite"/>
    </source>
</evidence>
<feature type="region of interest" description="Disordered" evidence="2">
    <location>
        <begin position="909"/>
        <end position="962"/>
    </location>
</feature>
<name>A0A0S4IXC0_BODSA</name>
<sequence length="962" mass="105947">MSGGRVRGQTFTSGVTTSYAAARAAQIHHNHHTHPSSTAIATQQPAASPAATASYSKHSLALLSPKDLAAAEAAQARIAALEEELATHQRAVGELSKHIFEKNHEYIRTEEMLCERIAQFNRESAQREKAAPTPSEQRLFSERLRRASQLQDEIHQGELRLAASDRERTLAETSSRRLNHHVQAMEDAVTKHADELETLTQTLLSLAVVTVAATPDEGTSSRNEEDGGHLHDEDGVVGNRKRNNDLSSAAAVVDVDESLSILQDSLLERIAPAFRERCPLQCAARVLMGRADWLSHRFVQTLEHEAHMFKKRDNDLHVATQRTEERLTQHAALLQEAQSALIEIHKDVQERRDRLEQLQRKCSHMESELAAAAKQVPPSVKQIATTEAAIVDLESELTTLSLDAARESERAALQRTETSLAAARAEQSQEAIDEATEILTNKKSSLKELEQESSELSRRHFQLEEQNAQAEMQVTRLTAELAAVQEELRFAEARLASAGTDDTEVTRQWRQLERELDGLRAARETARQRLELKTADREALERNLAQSREERASLRRDIMNAQAKRTDLARREQETIRELQYVQQLLPKSHPSAKLSRKLQDRISWEPLENDEMAAMAVAKRDELIASAKKGQQKRVEFGSGGAGGVSPVAGGSSSTVAVPLMYDDEHFVAPIVNRGSRTQPQPIFGDHQSGSQSAQHPPPPQQPVYSRTPTPTPLATPHVDALVPPPSSLARIAEPAWLAGNPQNNNNNNNPSPRPTTNSSSNVVVGGGVSHHPLAEMFSLRSSSFESVVPTAEANHDYHRTTYYDAPPSSSLATQQQRLPSSSVLTDTTVTSAPPSVLSAAMMDLPSSYVPTTSSHVTAAARQHNRQPQTTPPMEDGLSGSSSAWHHHQYDDSHHLRQPMSSSIFLQQAAEAAVPPSSRQVSFSPPPPPRSISATSTSTHTSSIAEINEKLNEIMNRRRRP</sequence>
<gene>
    <name evidence="3" type="ORF">BSAL_78600</name>
</gene>
<feature type="compositionally biased region" description="Basic and acidic residues" evidence="2">
    <location>
        <begin position="222"/>
        <end position="234"/>
    </location>
</feature>
<protein>
    <submittedName>
        <fullName evidence="3">Uncharacterized protein</fullName>
    </submittedName>
</protein>
<feature type="region of interest" description="Disordered" evidence="2">
    <location>
        <begin position="739"/>
        <end position="769"/>
    </location>
</feature>
<keyword evidence="1" id="KW-0175">Coiled coil</keyword>
<feature type="compositionally biased region" description="Polar residues" evidence="2">
    <location>
        <begin position="809"/>
        <end position="821"/>
    </location>
</feature>
<feature type="compositionally biased region" description="Basic and acidic residues" evidence="2">
    <location>
        <begin position="948"/>
        <end position="962"/>
    </location>
</feature>
<dbReference type="GO" id="GO:0051015">
    <property type="term" value="F:actin filament binding"/>
    <property type="evidence" value="ECO:0007669"/>
    <property type="project" value="TreeGrafter"/>
</dbReference>
<dbReference type="GO" id="GO:0032982">
    <property type="term" value="C:myosin filament"/>
    <property type="evidence" value="ECO:0007669"/>
    <property type="project" value="TreeGrafter"/>
</dbReference>
<dbReference type="Proteomes" id="UP000051952">
    <property type="component" value="Unassembled WGS sequence"/>
</dbReference>
<feature type="coiled-coil region" evidence="1">
    <location>
        <begin position="71"/>
        <end position="98"/>
    </location>
</feature>
<dbReference type="VEuPathDB" id="TriTrypDB:BSAL_78600"/>
<dbReference type="GO" id="GO:0000146">
    <property type="term" value="F:microfilament motor activity"/>
    <property type="evidence" value="ECO:0007669"/>
    <property type="project" value="TreeGrafter"/>
</dbReference>
<dbReference type="PANTHER" id="PTHR45615:SF40">
    <property type="entry name" value="MYOSIN HEAVY CHAIN, NON-MUSCLE"/>
    <property type="match status" value="1"/>
</dbReference>
<evidence type="ECO:0000256" key="1">
    <source>
        <dbReference type="SAM" id="Coils"/>
    </source>
</evidence>
<evidence type="ECO:0000313" key="3">
    <source>
        <dbReference type="EMBL" id="CUG38549.1"/>
    </source>
</evidence>
<feature type="compositionally biased region" description="Low complexity" evidence="2">
    <location>
        <begin position="742"/>
        <end position="765"/>
    </location>
</feature>
<keyword evidence="4" id="KW-1185">Reference proteome</keyword>
<feature type="region of interest" description="Disordered" evidence="2">
    <location>
        <begin position="854"/>
        <end position="895"/>
    </location>
</feature>
<feature type="region of interest" description="Disordered" evidence="2">
    <location>
        <begin position="802"/>
        <end position="831"/>
    </location>
</feature>
<dbReference type="GO" id="GO:0016460">
    <property type="term" value="C:myosin II complex"/>
    <property type="evidence" value="ECO:0007669"/>
    <property type="project" value="TreeGrafter"/>
</dbReference>
<feature type="compositionally biased region" description="Low complexity" evidence="2">
    <location>
        <begin position="36"/>
        <end position="52"/>
    </location>
</feature>
<feature type="compositionally biased region" description="Low complexity" evidence="2">
    <location>
        <begin position="822"/>
        <end position="831"/>
    </location>
</feature>
<reference evidence="4" key="1">
    <citation type="submission" date="2015-09" db="EMBL/GenBank/DDBJ databases">
        <authorList>
            <consortium name="Pathogen Informatics"/>
        </authorList>
    </citation>
    <scope>NUCLEOTIDE SEQUENCE [LARGE SCALE GENOMIC DNA]</scope>
    <source>
        <strain evidence="4">Lake Konstanz</strain>
    </source>
</reference>
<proteinExistence type="predicted"/>
<dbReference type="PANTHER" id="PTHR45615">
    <property type="entry name" value="MYOSIN HEAVY CHAIN, NON-MUSCLE"/>
    <property type="match status" value="1"/>
</dbReference>
<feature type="compositionally biased region" description="Low complexity" evidence="2">
    <location>
        <begin position="932"/>
        <end position="946"/>
    </location>
</feature>
<feature type="region of interest" description="Disordered" evidence="2">
    <location>
        <begin position="676"/>
        <end position="727"/>
    </location>
</feature>